<accession>W7RWD7</accession>
<feature type="domain" description="PhnB-like" evidence="1">
    <location>
        <begin position="20"/>
        <end position="148"/>
    </location>
</feature>
<name>W7RWD7_LYSSH</name>
<dbReference type="EMBL" id="AYKQ01000016">
    <property type="protein sequence ID" value="EWH31339.1"/>
    <property type="molecule type" value="Genomic_DNA"/>
</dbReference>
<evidence type="ECO:0000259" key="1">
    <source>
        <dbReference type="Pfam" id="PF06983"/>
    </source>
</evidence>
<dbReference type="InterPro" id="IPR029068">
    <property type="entry name" value="Glyas_Bleomycin-R_OHBP_Dase"/>
</dbReference>
<dbReference type="Pfam" id="PF06983">
    <property type="entry name" value="3-dmu-9_3-mt"/>
    <property type="match status" value="1"/>
</dbReference>
<dbReference type="AlphaFoldDB" id="W7RWD7"/>
<dbReference type="Proteomes" id="UP000023555">
    <property type="component" value="Unassembled WGS sequence"/>
</dbReference>
<gene>
    <name evidence="3" type="ORF">P799_18805</name>
    <name evidence="2" type="ORF">P799_19660</name>
</gene>
<dbReference type="InterPro" id="IPR028973">
    <property type="entry name" value="PhnB-like"/>
</dbReference>
<dbReference type="Gene3D" id="3.10.180.10">
    <property type="entry name" value="2,3-Dihydroxybiphenyl 1,2-Dioxygenase, domain 1"/>
    <property type="match status" value="1"/>
</dbReference>
<dbReference type="SUPFAM" id="SSF54593">
    <property type="entry name" value="Glyoxalase/Bleomycin resistance protein/Dihydroxybiphenyl dioxygenase"/>
    <property type="match status" value="1"/>
</dbReference>
<comment type="caution">
    <text evidence="3">The sequence shown here is derived from an EMBL/GenBank/DDBJ whole genome shotgun (WGS) entry which is preliminary data.</text>
</comment>
<dbReference type="EMBL" id="AYKQ01000014">
    <property type="protein sequence ID" value="EWH31560.1"/>
    <property type="molecule type" value="Genomic_DNA"/>
</dbReference>
<dbReference type="HOGENOM" id="CLU_046006_17_3_9"/>
<evidence type="ECO:0000313" key="2">
    <source>
        <dbReference type="EMBL" id="EWH31339.1"/>
    </source>
</evidence>
<organism evidence="3 4">
    <name type="scientific">Lysinibacillus sphaericus CBAM5</name>
    <dbReference type="NCBI Taxonomy" id="1400869"/>
    <lineage>
        <taxon>Bacteria</taxon>
        <taxon>Bacillati</taxon>
        <taxon>Bacillota</taxon>
        <taxon>Bacilli</taxon>
        <taxon>Bacillales</taxon>
        <taxon>Bacillaceae</taxon>
        <taxon>Lysinibacillus</taxon>
    </lineage>
</organism>
<evidence type="ECO:0000313" key="4">
    <source>
        <dbReference type="Proteomes" id="UP000023555"/>
    </source>
</evidence>
<reference evidence="3 4" key="1">
    <citation type="journal article" date="2015" name="Stand. Genomic Sci.">
        <title>Genome sequence and description of the mosquitocidal and heavy metal tolerant strain Lysinibacillus sphaericus CBAM5.</title>
        <authorList>
            <person name="Pena-Montenegro T.D."/>
            <person name="Lozano L."/>
            <person name="Dussan J."/>
        </authorList>
    </citation>
    <scope>NUCLEOTIDE SEQUENCE [LARGE SCALE GENOMIC DNA]</scope>
    <source>
        <strain evidence="3">CBAM5</strain>
    </source>
</reference>
<protein>
    <submittedName>
        <fullName evidence="3">Glyoxalase</fullName>
    </submittedName>
</protein>
<dbReference type="CDD" id="cd06588">
    <property type="entry name" value="PhnB_like"/>
    <property type="match status" value="1"/>
</dbReference>
<dbReference type="PANTHER" id="PTHR33990:SF1">
    <property type="entry name" value="PROTEIN YJDN"/>
    <property type="match status" value="1"/>
</dbReference>
<evidence type="ECO:0000313" key="3">
    <source>
        <dbReference type="EMBL" id="EWH31560.1"/>
    </source>
</evidence>
<proteinExistence type="predicted"/>
<dbReference type="PANTHER" id="PTHR33990">
    <property type="entry name" value="PROTEIN YJDN-RELATED"/>
    <property type="match status" value="1"/>
</dbReference>
<sequence length="154" mass="17518">MYNIIVSKNVKGVLEMAVEVYLIFNGNCREAVAFYEDAFSTDKAEIMTFGDSPQNPDYPLPEEAKDLVMHTRLSVFGSRIMFSDTFPGSPFTVGNNVTLAVVSDDEEQMRKAFDKLKDGGKVVMELQETFWSKWYGSLTDKFGVEWQFSHEVIE</sequence>